<keyword evidence="2 6" id="KW-0812">Transmembrane</keyword>
<accession>A0AAD9SGT4</accession>
<dbReference type="GO" id="GO:0016020">
    <property type="term" value="C:membrane"/>
    <property type="evidence" value="ECO:0007669"/>
    <property type="project" value="UniProtKB-SubCell"/>
</dbReference>
<dbReference type="EMBL" id="JAUJFL010000003">
    <property type="protein sequence ID" value="KAK2607294.1"/>
    <property type="molecule type" value="Genomic_DNA"/>
</dbReference>
<feature type="signal peptide" evidence="7">
    <location>
        <begin position="1"/>
        <end position="21"/>
    </location>
</feature>
<feature type="region of interest" description="Disordered" evidence="5">
    <location>
        <begin position="181"/>
        <end position="201"/>
    </location>
</feature>
<comment type="subcellular location">
    <subcellularLocation>
        <location evidence="1">Membrane</location>
        <topology evidence="1">Single-pass membrane protein</topology>
    </subcellularLocation>
</comment>
<comment type="caution">
    <text evidence="8">The sequence shown here is derived from an EMBL/GenBank/DDBJ whole genome shotgun (WGS) entry which is preliminary data.</text>
</comment>
<dbReference type="PANTHER" id="PTHR15549:SF26">
    <property type="entry name" value="AXIAL BUDDING PATTERN PROTEIN 2-RELATED"/>
    <property type="match status" value="1"/>
</dbReference>
<reference evidence="8" key="1">
    <citation type="submission" date="2023-06" db="EMBL/GenBank/DDBJ databases">
        <authorList>
            <person name="Noh H."/>
        </authorList>
    </citation>
    <scope>NUCLEOTIDE SEQUENCE</scope>
    <source>
        <strain evidence="8">DUCC20226</strain>
    </source>
</reference>
<feature type="region of interest" description="Disordered" evidence="5">
    <location>
        <begin position="216"/>
        <end position="276"/>
    </location>
</feature>
<evidence type="ECO:0000256" key="7">
    <source>
        <dbReference type="SAM" id="SignalP"/>
    </source>
</evidence>
<dbReference type="PANTHER" id="PTHR15549">
    <property type="entry name" value="PAIRED IMMUNOGLOBULIN-LIKE TYPE 2 RECEPTOR"/>
    <property type="match status" value="1"/>
</dbReference>
<dbReference type="AlphaFoldDB" id="A0AAD9SGT4"/>
<dbReference type="Proteomes" id="UP001265746">
    <property type="component" value="Unassembled WGS sequence"/>
</dbReference>
<name>A0AAD9SGT4_PHOAM</name>
<keyword evidence="7" id="KW-0732">Signal</keyword>
<gene>
    <name evidence="8" type="ORF">N8I77_005979</name>
</gene>
<keyword evidence="3 6" id="KW-1133">Transmembrane helix</keyword>
<organism evidence="8 9">
    <name type="scientific">Phomopsis amygdali</name>
    <name type="common">Fusicoccum amygdali</name>
    <dbReference type="NCBI Taxonomy" id="1214568"/>
    <lineage>
        <taxon>Eukaryota</taxon>
        <taxon>Fungi</taxon>
        <taxon>Dikarya</taxon>
        <taxon>Ascomycota</taxon>
        <taxon>Pezizomycotina</taxon>
        <taxon>Sordariomycetes</taxon>
        <taxon>Sordariomycetidae</taxon>
        <taxon>Diaporthales</taxon>
        <taxon>Diaporthaceae</taxon>
        <taxon>Diaporthe</taxon>
    </lineage>
</organism>
<evidence type="ECO:0000256" key="4">
    <source>
        <dbReference type="ARBA" id="ARBA00023136"/>
    </source>
</evidence>
<evidence type="ECO:0000256" key="6">
    <source>
        <dbReference type="SAM" id="Phobius"/>
    </source>
</evidence>
<keyword evidence="4 6" id="KW-0472">Membrane</keyword>
<sequence length="276" mass="29324">MLSQLPAALCLLLCSAAGTAASSLVLFSDANCQTSQTRLAGENGYPDGYCTNIAEVADATYKSFMFTVLDDGCTPTIYQKDSTSDICSGDQIIGYISRCYNTSWVYYSIDMCTSVTTSDASSATSTSSSTSSASSTSIATSNGVSGGAIAGAVVGSVCGLGIIAAVCVYFFWFRPKQRERKRREIEESGMKDGGGASSTGAIRKEEEDGEAYLISMHQSQQRSHELQSMPDVFEAPGDIHATELDNGEPPVELPGDHEYQGGHSNNTSIRDQNSRH</sequence>
<evidence type="ECO:0000313" key="8">
    <source>
        <dbReference type="EMBL" id="KAK2607294.1"/>
    </source>
</evidence>
<evidence type="ECO:0000256" key="2">
    <source>
        <dbReference type="ARBA" id="ARBA00022692"/>
    </source>
</evidence>
<feature type="compositionally biased region" description="Polar residues" evidence="5">
    <location>
        <begin position="262"/>
        <end position="276"/>
    </location>
</feature>
<dbReference type="GO" id="GO:0071944">
    <property type="term" value="C:cell periphery"/>
    <property type="evidence" value="ECO:0007669"/>
    <property type="project" value="UniProtKB-ARBA"/>
</dbReference>
<feature type="transmembrane region" description="Helical" evidence="6">
    <location>
        <begin position="148"/>
        <end position="173"/>
    </location>
</feature>
<evidence type="ECO:0000256" key="1">
    <source>
        <dbReference type="ARBA" id="ARBA00004167"/>
    </source>
</evidence>
<feature type="chain" id="PRO_5041972178" evidence="7">
    <location>
        <begin position="22"/>
        <end position="276"/>
    </location>
</feature>
<evidence type="ECO:0000256" key="3">
    <source>
        <dbReference type="ARBA" id="ARBA00022989"/>
    </source>
</evidence>
<dbReference type="InterPro" id="IPR051694">
    <property type="entry name" value="Immunoregulatory_rcpt-like"/>
</dbReference>
<evidence type="ECO:0000313" key="9">
    <source>
        <dbReference type="Proteomes" id="UP001265746"/>
    </source>
</evidence>
<keyword evidence="9" id="KW-1185">Reference proteome</keyword>
<protein>
    <submittedName>
        <fullName evidence="8">Uncharacterized protein</fullName>
    </submittedName>
</protein>
<proteinExistence type="predicted"/>
<evidence type="ECO:0000256" key="5">
    <source>
        <dbReference type="SAM" id="MobiDB-lite"/>
    </source>
</evidence>